<reference evidence="1 2" key="1">
    <citation type="submission" date="2014-03" db="EMBL/GenBank/DDBJ databases">
        <title>The genome of Kluyveromyces dobzhanskii.</title>
        <authorList>
            <person name="Nystedt B."/>
            <person name="Astrom S."/>
        </authorList>
    </citation>
    <scope>NUCLEOTIDE SEQUENCE [LARGE SCALE GENOMIC DNA]</scope>
    <source>
        <strain evidence="1 2">CBS 2104</strain>
    </source>
</reference>
<name>A0A0A8L2F4_9SACH</name>
<evidence type="ECO:0000313" key="2">
    <source>
        <dbReference type="Proteomes" id="UP000031516"/>
    </source>
</evidence>
<evidence type="ECO:0000313" key="1">
    <source>
        <dbReference type="EMBL" id="CDO92272.1"/>
    </source>
</evidence>
<dbReference type="Proteomes" id="UP000031516">
    <property type="component" value="Unassembled WGS sequence"/>
</dbReference>
<sequence length="487" mass="56616">MEIDLSLILGKQVTFPLLCFVSYRLYKNLICHAAEQVPASIELVKDSVAEDTEKASCGIVEKEGDTWEPVSFMKSVKPYVGEDGYKLWSETPPFPYQPFKPGEYRLTMGVRPMQNEYWLMFEDTLKTRIETKWQVISKNYKDVIYHLDPAMVNCDSYTNADVTDRTLVTVKDVEKADNTVCEWYNTVITYLCARYPNYFRIVLHPGNETPGVLYNSIMDEFHPVDAFKYLRMKNSELRFLKYRCFNTDIIPKELTDPSNLSDKVGSIPLVTVEKTKRAHELILAVQRMVEEDLVLLSPNANHQFNNEYIMISGCFAFAAGFNPRQRFLKPMTQIHGPVPEYKIRLQTQMNKFFQTHKPGKLVMRLNFSFQTHSKLFVTDDNKGAEDEEIKAKTLDELHGGHDLHYRSERQCLIKLENTKSMCFSIKTYLWNLQNEFLPNDYYSQRAVIEDLCDAIRGMQDSISQYKRRPEWGPALLEMLESKLSSDD</sequence>
<dbReference type="Pfam" id="PF11927">
    <property type="entry name" value="HODM_asu-like"/>
    <property type="match status" value="2"/>
</dbReference>
<protein>
    <submittedName>
        <fullName evidence="1">WGS project CCBQ000000000 data, contig 00016</fullName>
    </submittedName>
</protein>
<accession>A0A0A8L2F4</accession>
<gene>
    <name evidence="1" type="ORF">KLDO_g592</name>
</gene>
<dbReference type="OrthoDB" id="5043642at2759"/>
<proteinExistence type="predicted"/>
<organism evidence="1 2">
    <name type="scientific">Kluyveromyces dobzhanskii CBS 2104</name>
    <dbReference type="NCBI Taxonomy" id="1427455"/>
    <lineage>
        <taxon>Eukaryota</taxon>
        <taxon>Fungi</taxon>
        <taxon>Dikarya</taxon>
        <taxon>Ascomycota</taxon>
        <taxon>Saccharomycotina</taxon>
        <taxon>Saccharomycetes</taxon>
        <taxon>Saccharomycetales</taxon>
        <taxon>Saccharomycetaceae</taxon>
        <taxon>Kluyveromyces</taxon>
    </lineage>
</organism>
<comment type="caution">
    <text evidence="1">The sequence shown here is derived from an EMBL/GenBank/DDBJ whole genome shotgun (WGS) entry which is preliminary data.</text>
</comment>
<dbReference type="EMBL" id="CCBQ010000012">
    <property type="protein sequence ID" value="CDO92272.1"/>
    <property type="molecule type" value="Genomic_DNA"/>
</dbReference>
<dbReference type="AlphaFoldDB" id="A0A0A8L2F4"/>
<dbReference type="InterPro" id="IPR021848">
    <property type="entry name" value="HODM_asu-like"/>
</dbReference>
<keyword evidence="2" id="KW-1185">Reference proteome</keyword>